<dbReference type="SUPFAM" id="SSF53300">
    <property type="entry name" value="vWA-like"/>
    <property type="match status" value="1"/>
</dbReference>
<evidence type="ECO:0000256" key="5">
    <source>
        <dbReference type="ARBA" id="ARBA00023136"/>
    </source>
</evidence>
<dbReference type="GO" id="GO:0043235">
    <property type="term" value="C:receptor complex"/>
    <property type="evidence" value="ECO:0007669"/>
    <property type="project" value="TreeGrafter"/>
</dbReference>
<feature type="disulfide bond" evidence="9">
    <location>
        <begin position="103"/>
        <end position="121"/>
    </location>
</feature>
<feature type="disulfide bond" evidence="9">
    <location>
        <begin position="133"/>
        <end position="145"/>
    </location>
</feature>
<comment type="subcellular location">
    <subcellularLocation>
        <location evidence="1">Membrane</location>
        <topology evidence="1">Single-pass membrane protein</topology>
    </subcellularLocation>
</comment>
<evidence type="ECO:0000256" key="9">
    <source>
        <dbReference type="PROSITE-ProRule" id="PRU00124"/>
    </source>
</evidence>
<comment type="caution">
    <text evidence="9">Lacks conserved residue(s) required for the propagation of feature annotation.</text>
</comment>
<evidence type="ECO:0000256" key="6">
    <source>
        <dbReference type="ARBA" id="ARBA00023157"/>
    </source>
</evidence>
<feature type="disulfide bond" evidence="9">
    <location>
        <begin position="213"/>
        <end position="231"/>
    </location>
</feature>
<keyword evidence="4 10" id="KW-1133">Transmembrane helix</keyword>
<dbReference type="InterPro" id="IPR036055">
    <property type="entry name" value="LDL_receptor-like_sf"/>
</dbReference>
<dbReference type="Pfam" id="PF00092">
    <property type="entry name" value="VWA"/>
    <property type="match status" value="1"/>
</dbReference>
<reference evidence="14" key="1">
    <citation type="submission" date="2025-08" db="UniProtKB">
        <authorList>
            <consortium name="RefSeq"/>
        </authorList>
    </citation>
    <scope>IDENTIFICATION</scope>
</reference>
<dbReference type="GO" id="GO:0016324">
    <property type="term" value="C:apical plasma membrane"/>
    <property type="evidence" value="ECO:0007669"/>
    <property type="project" value="TreeGrafter"/>
</dbReference>
<dbReference type="Gene3D" id="3.40.50.410">
    <property type="entry name" value="von Willebrand factor, type A domain"/>
    <property type="match status" value="1"/>
</dbReference>
<dbReference type="InterPro" id="IPR023415">
    <property type="entry name" value="LDLR_class-A_CS"/>
</dbReference>
<sequence>MFKLLVCFCITNIIIAIKSQCYQGQWECKDSACIRDIKQCNGEFDCRDQSDELDCKNCTSDAWPCKKNDKCIKNSLRCDGTKDCPDNSDETDCVTCLQGAYRCNNSECIRESNRCNGYRECSDNSDELSCDICKFSGFRCDDRECILASYRCNGKIDCRDSSDEKDCDICKGQSWKCNTNQCISRNQICDGKEDCEDKSDETICICSDQQVKCDNKICIHASQVCDGINNCYDNSDEKNCRTPCNKLEWTCHSGQCIETGLRCDGTAHCSDKSDEIDCFCSEAKFNLVIALESSESQFLKLFLQDLLRDIAINSKNVRVGIMGYGDQAVTIFQLSTTARKVDMLDAVTNFKWSFPHNANYEAAFSNILVMSTPDDNDKRQNLQTILIFTTSTLDESNYLSAAKGAKLVQENGVKIVAIGVSLKNETYLDLIASPPADENTLAVQYFEDLHLEARKLVSWLCPKDQLLKGVPQNNLTTSTTDKETTNSTNLTDLIIVLIVSLVVIIIVLVLTIVSIKLKLLEKLGCFSSRKSTNAKKKKEDYLDIDHYDYLLQEKRNSDSKITQELKNETVQKSEIKELKETFSDGSEDDKEGKYLSLHNDHVDVLDSGKETKTGSGYITAIDVVYEQNTANVGTKDYEELEQATLEENVYHVPISGSLESINLDL</sequence>
<dbReference type="OrthoDB" id="10013209at2759"/>
<dbReference type="PRINTS" id="PR00261">
    <property type="entry name" value="LDLRECEPTOR"/>
</dbReference>
<dbReference type="CDD" id="cd01450">
    <property type="entry name" value="vWFA_subfamily_ECM"/>
    <property type="match status" value="1"/>
</dbReference>
<gene>
    <name evidence="14" type="primary">LOC106059790</name>
</gene>
<feature type="disulfide bond" evidence="9">
    <location>
        <begin position="152"/>
        <end position="167"/>
    </location>
</feature>
<dbReference type="InterPro" id="IPR051221">
    <property type="entry name" value="LDLR-related"/>
</dbReference>
<keyword evidence="6 9" id="KW-1015">Disulfide bond</keyword>
<feature type="disulfide bond" evidence="9">
    <location>
        <begin position="96"/>
        <end position="108"/>
    </location>
</feature>
<evidence type="ECO:0000256" key="10">
    <source>
        <dbReference type="SAM" id="Phobius"/>
    </source>
</evidence>
<dbReference type="InterPro" id="IPR036465">
    <property type="entry name" value="vWFA_dom_sf"/>
</dbReference>
<evidence type="ECO:0000256" key="1">
    <source>
        <dbReference type="ARBA" id="ARBA00004167"/>
    </source>
</evidence>
<dbReference type="GO" id="GO:0042562">
    <property type="term" value="F:hormone binding"/>
    <property type="evidence" value="ECO:0007669"/>
    <property type="project" value="TreeGrafter"/>
</dbReference>
<name>A0A9W2Z3Q9_BIOGL</name>
<feature type="disulfide bond" evidence="9">
    <location>
        <begin position="170"/>
        <end position="182"/>
    </location>
</feature>
<feature type="disulfide bond" evidence="9">
    <location>
        <begin position="78"/>
        <end position="93"/>
    </location>
</feature>
<dbReference type="PROSITE" id="PS50068">
    <property type="entry name" value="LDLRA_2"/>
    <property type="match status" value="7"/>
</dbReference>
<dbReference type="SMART" id="SM00192">
    <property type="entry name" value="LDLa"/>
    <property type="match status" value="7"/>
</dbReference>
<dbReference type="PROSITE" id="PS50234">
    <property type="entry name" value="VWFA"/>
    <property type="match status" value="1"/>
</dbReference>
<feature type="transmembrane region" description="Helical" evidence="10">
    <location>
        <begin position="493"/>
        <end position="513"/>
    </location>
</feature>
<feature type="disulfide bond" evidence="9">
    <location>
        <begin position="251"/>
        <end position="269"/>
    </location>
</feature>
<feature type="chain" id="PRO_5040960115" evidence="11">
    <location>
        <begin position="17"/>
        <end position="665"/>
    </location>
</feature>
<evidence type="ECO:0000256" key="8">
    <source>
        <dbReference type="ARBA" id="ARBA00023180"/>
    </source>
</evidence>
<dbReference type="AlphaFoldDB" id="A0A9W2Z3Q9"/>
<dbReference type="SMART" id="SM00327">
    <property type="entry name" value="VWA"/>
    <property type="match status" value="1"/>
</dbReference>
<keyword evidence="3" id="KW-0677">Repeat</keyword>
<evidence type="ECO:0000259" key="12">
    <source>
        <dbReference type="PROSITE" id="PS50234"/>
    </source>
</evidence>
<dbReference type="RefSeq" id="XP_055869573.1">
    <property type="nucleotide sequence ID" value="XM_056013598.1"/>
</dbReference>
<feature type="disulfide bond" evidence="9">
    <location>
        <begin position="21"/>
        <end position="33"/>
    </location>
</feature>
<evidence type="ECO:0000256" key="7">
    <source>
        <dbReference type="ARBA" id="ARBA00023170"/>
    </source>
</evidence>
<dbReference type="InterPro" id="IPR002172">
    <property type="entry name" value="LDrepeatLR_classA_rpt"/>
</dbReference>
<dbReference type="GeneID" id="106059790"/>
<feature type="domain" description="VWFA" evidence="12">
    <location>
        <begin position="302"/>
        <end position="460"/>
    </location>
</feature>
<dbReference type="Pfam" id="PF00057">
    <property type="entry name" value="Ldl_recept_a"/>
    <property type="match status" value="7"/>
</dbReference>
<feature type="disulfide bond" evidence="9">
    <location>
        <begin position="189"/>
        <end position="204"/>
    </location>
</feature>
<feature type="disulfide bond" evidence="9">
    <location>
        <begin position="40"/>
        <end position="55"/>
    </location>
</feature>
<accession>A0A9W2Z3Q9</accession>
<evidence type="ECO:0000313" key="14">
    <source>
        <dbReference type="RefSeq" id="XP_055869573.1"/>
    </source>
</evidence>
<keyword evidence="11" id="KW-0732">Signal</keyword>
<evidence type="ECO:0000313" key="13">
    <source>
        <dbReference type="Proteomes" id="UP001165740"/>
    </source>
</evidence>
<evidence type="ECO:0000256" key="11">
    <source>
        <dbReference type="SAM" id="SignalP"/>
    </source>
</evidence>
<dbReference type="InterPro" id="IPR002035">
    <property type="entry name" value="VWF_A"/>
</dbReference>
<feature type="disulfide bond" evidence="9">
    <location>
        <begin position="263"/>
        <end position="278"/>
    </location>
</feature>
<protein>
    <submittedName>
        <fullName evidence="14">Low-density lipoprotein receptor-related protein 2-like isoform X1</fullName>
    </submittedName>
</protein>
<keyword evidence="5 10" id="KW-0472">Membrane</keyword>
<feature type="disulfide bond" evidence="9">
    <location>
        <begin position="244"/>
        <end position="256"/>
    </location>
</feature>
<keyword evidence="2 10" id="KW-0812">Transmembrane</keyword>
<feature type="disulfide bond" evidence="9">
    <location>
        <begin position="177"/>
        <end position="195"/>
    </location>
</feature>
<feature type="disulfide bond" evidence="9">
    <location>
        <begin position="28"/>
        <end position="46"/>
    </location>
</feature>
<feature type="disulfide bond" evidence="9">
    <location>
        <begin position="140"/>
        <end position="158"/>
    </location>
</feature>
<feature type="disulfide bond" evidence="9">
    <location>
        <begin position="115"/>
        <end position="130"/>
    </location>
</feature>
<evidence type="ECO:0000256" key="4">
    <source>
        <dbReference type="ARBA" id="ARBA00022989"/>
    </source>
</evidence>
<keyword evidence="13" id="KW-1185">Reference proteome</keyword>
<dbReference type="Gene3D" id="4.10.400.10">
    <property type="entry name" value="Low-density Lipoprotein Receptor"/>
    <property type="match status" value="7"/>
</dbReference>
<evidence type="ECO:0000256" key="2">
    <source>
        <dbReference type="ARBA" id="ARBA00022692"/>
    </source>
</evidence>
<keyword evidence="7" id="KW-0675">Receptor</keyword>
<dbReference type="PANTHER" id="PTHR22722:SF12">
    <property type="entry name" value="EGF-LIKE DOMAIN-CONTAINING PROTEIN"/>
    <property type="match status" value="1"/>
</dbReference>
<evidence type="ECO:0000256" key="3">
    <source>
        <dbReference type="ARBA" id="ARBA00022737"/>
    </source>
</evidence>
<dbReference type="Proteomes" id="UP001165740">
    <property type="component" value="Chromosome 16"/>
</dbReference>
<dbReference type="PROSITE" id="PS01209">
    <property type="entry name" value="LDLRA_1"/>
    <property type="match status" value="1"/>
</dbReference>
<keyword evidence="8" id="KW-0325">Glycoprotein</keyword>
<feature type="disulfide bond" evidence="9">
    <location>
        <begin position="225"/>
        <end position="240"/>
    </location>
</feature>
<dbReference type="PANTHER" id="PTHR22722">
    <property type="entry name" value="LOW-DENSITY LIPOPROTEIN RECEPTOR-RELATED PROTEIN 2-RELATED"/>
    <property type="match status" value="1"/>
</dbReference>
<dbReference type="CDD" id="cd00112">
    <property type="entry name" value="LDLa"/>
    <property type="match status" value="7"/>
</dbReference>
<dbReference type="GO" id="GO:0006898">
    <property type="term" value="P:receptor-mediated endocytosis"/>
    <property type="evidence" value="ECO:0007669"/>
    <property type="project" value="TreeGrafter"/>
</dbReference>
<organism evidence="13 14">
    <name type="scientific">Biomphalaria glabrata</name>
    <name type="common">Bloodfluke planorb</name>
    <name type="synonym">Freshwater snail</name>
    <dbReference type="NCBI Taxonomy" id="6526"/>
    <lineage>
        <taxon>Eukaryota</taxon>
        <taxon>Metazoa</taxon>
        <taxon>Spiralia</taxon>
        <taxon>Lophotrochozoa</taxon>
        <taxon>Mollusca</taxon>
        <taxon>Gastropoda</taxon>
        <taxon>Heterobranchia</taxon>
        <taxon>Euthyneura</taxon>
        <taxon>Panpulmonata</taxon>
        <taxon>Hygrophila</taxon>
        <taxon>Lymnaeoidea</taxon>
        <taxon>Planorbidae</taxon>
        <taxon>Biomphalaria</taxon>
    </lineage>
</organism>
<feature type="disulfide bond" evidence="9">
    <location>
        <begin position="206"/>
        <end position="218"/>
    </location>
</feature>
<dbReference type="SUPFAM" id="SSF57424">
    <property type="entry name" value="LDL receptor-like module"/>
    <property type="match status" value="6"/>
</dbReference>
<feature type="signal peptide" evidence="11">
    <location>
        <begin position="1"/>
        <end position="16"/>
    </location>
</feature>
<proteinExistence type="predicted"/>